<name>A0A811KGL9_9BILA</name>
<sequence length="743" mass="81178">MYILLIISVLNLVVNVVTSCTCSGTNLSIDGEETCFQVVEDSGGSWSSADKKCSNLGGFLAHVTNKTLLTDLKSLVNSSSSRYMVGHVVGNVEYNMIAYMCPNNAYKSLMNDSTISQVATGNATTNSTCMFFETSDSKLHYGNCNQQSDVICQIPMETTDYCGIMCGGVTASSTVKATSNTTVPGAKTTVSGAKTIVSNSKTTVSDSKTTVSRTKDDCDCSGVTKEIDGINTCLEVQSGSGGSWKSADQKCYKSDGYLAHIRDDTMLETIQSYIKTSYKQPIMVGHVVGNAEYNLIAYMCPNNSYKSLVNNTLINETISGTSGTNETCLFIEDSDYKLHYGTCTQASDVLCEIPLENDSRCGVMKTCSSTAMPKTTLSSSQVGSFDSNNNNTKTNVKNSVNNNGTYDKEETIGPSNSGKYSNDSNNEYDKNDNNNMNNNMQKSQSNMLQHSSSNSSIEDLLNQSDYNFNDTDMSFNDTNNNRSDYDMIGKFGHNQHNGHDDNNHLECYGNGYNRVGKYCVRWWIWFIVGLLILAMAICICGVGCYFCGLNMCRRNRNNIVILEQPTQSIVVEKLRPTSTITTVVETIEVIGNRHGRPSILYDVAVAETIIPEEIIPPKPYYATSPMMMIGSGEFSDRSMSLGMGDNRLYSPSDRITHENLTGPKLTLPTNGPYDERLPTGATALIPPPVVQAESDNIPSMSDGIPVRTFDRAPGRSPTPSDEDFSDGIREFNRNGIGRQGGRF</sequence>
<dbReference type="Proteomes" id="UP000614601">
    <property type="component" value="Unassembled WGS sequence"/>
</dbReference>
<keyword evidence="6" id="KW-1185">Reference proteome</keyword>
<feature type="region of interest" description="Disordered" evidence="1">
    <location>
        <begin position="708"/>
        <end position="743"/>
    </location>
</feature>
<keyword evidence="3" id="KW-0732">Signal</keyword>
<dbReference type="InterPro" id="IPR001304">
    <property type="entry name" value="C-type_lectin-like"/>
</dbReference>
<evidence type="ECO:0000256" key="1">
    <source>
        <dbReference type="SAM" id="MobiDB-lite"/>
    </source>
</evidence>
<evidence type="ECO:0000256" key="2">
    <source>
        <dbReference type="SAM" id="Phobius"/>
    </source>
</evidence>
<protein>
    <recommendedName>
        <fullName evidence="4">C-type lectin domain-containing protein</fullName>
    </recommendedName>
</protein>
<evidence type="ECO:0000259" key="4">
    <source>
        <dbReference type="Pfam" id="PF00059"/>
    </source>
</evidence>
<dbReference type="CDD" id="cd00037">
    <property type="entry name" value="CLECT"/>
    <property type="match status" value="2"/>
</dbReference>
<dbReference type="EMBL" id="CAJFCW020000003">
    <property type="protein sequence ID" value="CAG9102554.1"/>
    <property type="molecule type" value="Genomic_DNA"/>
</dbReference>
<feature type="domain" description="C-type lectin" evidence="4">
    <location>
        <begin position="45"/>
        <end position="153"/>
    </location>
</feature>
<dbReference type="InterPro" id="IPR016187">
    <property type="entry name" value="CTDL_fold"/>
</dbReference>
<gene>
    <name evidence="5" type="ORF">BOKJ2_LOCUS5540</name>
</gene>
<comment type="caution">
    <text evidence="5">The sequence shown here is derived from an EMBL/GenBank/DDBJ whole genome shotgun (WGS) entry which is preliminary data.</text>
</comment>
<dbReference type="Proteomes" id="UP000783686">
    <property type="component" value="Unassembled WGS sequence"/>
</dbReference>
<accession>A0A811KGL9</accession>
<keyword evidence="2" id="KW-0472">Membrane</keyword>
<feature type="region of interest" description="Disordered" evidence="1">
    <location>
        <begin position="373"/>
        <end position="454"/>
    </location>
</feature>
<organism evidence="5 6">
    <name type="scientific">Bursaphelenchus okinawaensis</name>
    <dbReference type="NCBI Taxonomy" id="465554"/>
    <lineage>
        <taxon>Eukaryota</taxon>
        <taxon>Metazoa</taxon>
        <taxon>Ecdysozoa</taxon>
        <taxon>Nematoda</taxon>
        <taxon>Chromadorea</taxon>
        <taxon>Rhabditida</taxon>
        <taxon>Tylenchina</taxon>
        <taxon>Tylenchomorpha</taxon>
        <taxon>Aphelenchoidea</taxon>
        <taxon>Aphelenchoididae</taxon>
        <taxon>Bursaphelenchus</taxon>
    </lineage>
</organism>
<proteinExistence type="predicted"/>
<dbReference type="SUPFAM" id="SSF56436">
    <property type="entry name" value="C-type lectin-like"/>
    <property type="match status" value="2"/>
</dbReference>
<dbReference type="AlphaFoldDB" id="A0A811KGL9"/>
<feature type="region of interest" description="Disordered" evidence="1">
    <location>
        <begin position="652"/>
        <end position="671"/>
    </location>
</feature>
<dbReference type="EMBL" id="CAJFDH010000003">
    <property type="protein sequence ID" value="CAD5214332.1"/>
    <property type="molecule type" value="Genomic_DNA"/>
</dbReference>
<feature type="compositionally biased region" description="Low complexity" evidence="1">
    <location>
        <begin position="433"/>
        <end position="454"/>
    </location>
</feature>
<dbReference type="OrthoDB" id="5875363at2759"/>
<dbReference type="InterPro" id="IPR016186">
    <property type="entry name" value="C-type_lectin-like/link_sf"/>
</dbReference>
<evidence type="ECO:0000256" key="3">
    <source>
        <dbReference type="SAM" id="SignalP"/>
    </source>
</evidence>
<reference evidence="5" key="1">
    <citation type="submission" date="2020-09" db="EMBL/GenBank/DDBJ databases">
        <authorList>
            <person name="Kikuchi T."/>
        </authorList>
    </citation>
    <scope>NUCLEOTIDE SEQUENCE</scope>
    <source>
        <strain evidence="5">SH1</strain>
    </source>
</reference>
<evidence type="ECO:0000313" key="5">
    <source>
        <dbReference type="EMBL" id="CAD5214332.1"/>
    </source>
</evidence>
<feature type="chain" id="PRO_5036221043" description="C-type lectin domain-containing protein" evidence="3">
    <location>
        <begin position="20"/>
        <end position="743"/>
    </location>
</feature>
<feature type="compositionally biased region" description="Polar residues" evidence="1">
    <location>
        <begin position="373"/>
        <end position="386"/>
    </location>
</feature>
<feature type="domain" description="C-type lectin" evidence="4">
    <location>
        <begin position="243"/>
        <end position="352"/>
    </location>
</feature>
<dbReference type="Pfam" id="PF00059">
    <property type="entry name" value="Lectin_C"/>
    <property type="match status" value="2"/>
</dbReference>
<feature type="compositionally biased region" description="Low complexity" evidence="1">
    <location>
        <begin position="387"/>
        <end position="403"/>
    </location>
</feature>
<evidence type="ECO:0000313" key="6">
    <source>
        <dbReference type="Proteomes" id="UP000614601"/>
    </source>
</evidence>
<dbReference type="Gene3D" id="3.10.100.10">
    <property type="entry name" value="Mannose-Binding Protein A, subunit A"/>
    <property type="match status" value="2"/>
</dbReference>
<feature type="signal peptide" evidence="3">
    <location>
        <begin position="1"/>
        <end position="19"/>
    </location>
</feature>
<keyword evidence="2" id="KW-0812">Transmembrane</keyword>
<keyword evidence="2" id="KW-1133">Transmembrane helix</keyword>
<feature type="transmembrane region" description="Helical" evidence="2">
    <location>
        <begin position="522"/>
        <end position="547"/>
    </location>
</feature>